<dbReference type="RefSeq" id="WP_179909269.1">
    <property type="nucleotide sequence ID" value="NZ_CP058910.1"/>
</dbReference>
<accession>A0A7D5P7M8</accession>
<dbReference type="AlphaFoldDB" id="A0A7D5P7M8"/>
<dbReference type="Proteomes" id="UP000509667">
    <property type="component" value="Chromosome"/>
</dbReference>
<dbReference type="KEGG" id="hrr:HZS55_19795"/>
<sequence length="85" mass="9576">MYLGVLGLAGWAIYLRVRHRVHYGLSAFGLGGPSDTDPEAMTNCPECGARNDGERTVCRYRSEPLDRDRDESAERWSRLRSDGTE</sequence>
<evidence type="ECO:0000256" key="1">
    <source>
        <dbReference type="SAM" id="MobiDB-lite"/>
    </source>
</evidence>
<name>A0A7D5P7M8_9EURY</name>
<proteinExistence type="predicted"/>
<dbReference type="EMBL" id="CP058910">
    <property type="protein sequence ID" value="QLH79402.1"/>
    <property type="molecule type" value="Genomic_DNA"/>
</dbReference>
<dbReference type="OrthoDB" id="240465at2157"/>
<evidence type="ECO:0000313" key="3">
    <source>
        <dbReference type="Proteomes" id="UP000509667"/>
    </source>
</evidence>
<evidence type="ECO:0000313" key="2">
    <source>
        <dbReference type="EMBL" id="QLH79402.1"/>
    </source>
</evidence>
<reference evidence="2 3" key="1">
    <citation type="submission" date="2020-07" db="EMBL/GenBank/DDBJ databases">
        <title>Halosimplex pelagicum sp. nov. and Halosimplex rubrum sp. nov., isolated from salted brown alga Laminaria, and emended description of the genus Halosimplex.</title>
        <authorList>
            <person name="Cui H."/>
        </authorList>
    </citation>
    <scope>NUCLEOTIDE SEQUENCE [LARGE SCALE GENOMIC DNA]</scope>
    <source>
        <strain evidence="2 3">R27</strain>
    </source>
</reference>
<keyword evidence="3" id="KW-1185">Reference proteome</keyword>
<gene>
    <name evidence="2" type="ORF">HZS55_19795</name>
</gene>
<protein>
    <submittedName>
        <fullName evidence="2">Uncharacterized protein</fullName>
    </submittedName>
</protein>
<organism evidence="2 3">
    <name type="scientific">Halosimplex rubrum</name>
    <dbReference type="NCBI Taxonomy" id="869889"/>
    <lineage>
        <taxon>Archaea</taxon>
        <taxon>Methanobacteriati</taxon>
        <taxon>Methanobacteriota</taxon>
        <taxon>Stenosarchaea group</taxon>
        <taxon>Halobacteria</taxon>
        <taxon>Halobacteriales</taxon>
        <taxon>Haloarculaceae</taxon>
        <taxon>Halosimplex</taxon>
    </lineage>
</organism>
<dbReference type="GeneID" id="56080156"/>
<feature type="region of interest" description="Disordered" evidence="1">
    <location>
        <begin position="64"/>
        <end position="85"/>
    </location>
</feature>